<proteinExistence type="predicted"/>
<dbReference type="PANTHER" id="PTHR45036">
    <property type="entry name" value="METHYLTRANSFERASE LIKE 7B"/>
    <property type="match status" value="1"/>
</dbReference>
<dbReference type="InterPro" id="IPR029063">
    <property type="entry name" value="SAM-dependent_MTases_sf"/>
</dbReference>
<gene>
    <name evidence="3" type="primary">LOC106460201</name>
</gene>
<evidence type="ECO:0000313" key="2">
    <source>
        <dbReference type="Proteomes" id="UP000694941"/>
    </source>
</evidence>
<dbReference type="InterPro" id="IPR013216">
    <property type="entry name" value="Methyltransf_11"/>
</dbReference>
<evidence type="ECO:0000313" key="3">
    <source>
        <dbReference type="RefSeq" id="XP_022242571.1"/>
    </source>
</evidence>
<evidence type="ECO:0000259" key="1">
    <source>
        <dbReference type="Pfam" id="PF08241"/>
    </source>
</evidence>
<dbReference type="PANTHER" id="PTHR45036:SF1">
    <property type="entry name" value="METHYLTRANSFERASE LIKE 7A"/>
    <property type="match status" value="1"/>
</dbReference>
<name>A0ABM1SG16_LIMPO</name>
<protein>
    <submittedName>
        <fullName evidence="3">Methyltransferase-like protein 7A</fullName>
    </submittedName>
</protein>
<accession>A0ABM1SG16</accession>
<dbReference type="Gene3D" id="3.40.50.150">
    <property type="entry name" value="Vaccinia Virus protein VP39"/>
    <property type="match status" value="1"/>
</dbReference>
<sequence>MEHFIQGEPKEISKVEGGCVDAVVSTNALCTVRDVKSVLKEIKRVLAADGIFLYIEHVHHERSWKRLAQNIINPIWGIVFDGCNLTRDTAALVVQAGFSNVSQNKLYKPWGTFMGIFGHPTLVGTAIK</sequence>
<reference evidence="3" key="1">
    <citation type="submission" date="2025-08" db="UniProtKB">
        <authorList>
            <consortium name="RefSeq"/>
        </authorList>
    </citation>
    <scope>IDENTIFICATION</scope>
    <source>
        <tissue evidence="3">Muscle</tissue>
    </source>
</reference>
<dbReference type="GeneID" id="106460201"/>
<dbReference type="RefSeq" id="XP_022242571.1">
    <property type="nucleotide sequence ID" value="XM_022386863.1"/>
</dbReference>
<dbReference type="Pfam" id="PF08241">
    <property type="entry name" value="Methyltransf_11"/>
    <property type="match status" value="1"/>
</dbReference>
<dbReference type="InterPro" id="IPR052356">
    <property type="entry name" value="Thiol_S-MT"/>
</dbReference>
<feature type="domain" description="Methyltransferase type 11" evidence="1">
    <location>
        <begin position="4"/>
        <end position="53"/>
    </location>
</feature>
<keyword evidence="2" id="KW-1185">Reference proteome</keyword>
<dbReference type="SUPFAM" id="SSF53335">
    <property type="entry name" value="S-adenosyl-L-methionine-dependent methyltransferases"/>
    <property type="match status" value="1"/>
</dbReference>
<organism evidence="2 3">
    <name type="scientific">Limulus polyphemus</name>
    <name type="common">Atlantic horseshoe crab</name>
    <dbReference type="NCBI Taxonomy" id="6850"/>
    <lineage>
        <taxon>Eukaryota</taxon>
        <taxon>Metazoa</taxon>
        <taxon>Ecdysozoa</taxon>
        <taxon>Arthropoda</taxon>
        <taxon>Chelicerata</taxon>
        <taxon>Merostomata</taxon>
        <taxon>Xiphosura</taxon>
        <taxon>Limulidae</taxon>
        <taxon>Limulus</taxon>
    </lineage>
</organism>
<dbReference type="Proteomes" id="UP000694941">
    <property type="component" value="Unplaced"/>
</dbReference>